<keyword evidence="2" id="KW-1185">Reference proteome</keyword>
<dbReference type="AlphaFoldDB" id="A0A8R1XRX5"/>
<evidence type="ECO:0000313" key="2">
    <source>
        <dbReference type="Proteomes" id="UP000024404"/>
    </source>
</evidence>
<dbReference type="EMBL" id="CMVM020000345">
    <property type="status" value="NOT_ANNOTATED_CDS"/>
    <property type="molecule type" value="Genomic_DNA"/>
</dbReference>
<protein>
    <submittedName>
        <fullName evidence="1">Uncharacterized protein</fullName>
    </submittedName>
</protein>
<organism evidence="1 2">
    <name type="scientific">Onchocerca volvulus</name>
    <dbReference type="NCBI Taxonomy" id="6282"/>
    <lineage>
        <taxon>Eukaryota</taxon>
        <taxon>Metazoa</taxon>
        <taxon>Ecdysozoa</taxon>
        <taxon>Nematoda</taxon>
        <taxon>Chromadorea</taxon>
        <taxon>Rhabditida</taxon>
        <taxon>Spirurina</taxon>
        <taxon>Spiruromorpha</taxon>
        <taxon>Filarioidea</taxon>
        <taxon>Onchocercidae</taxon>
        <taxon>Onchocerca</taxon>
    </lineage>
</organism>
<proteinExistence type="predicted"/>
<dbReference type="EnsemblMetazoa" id="OVOC10812.1">
    <property type="protein sequence ID" value="OVOC10812.1"/>
    <property type="gene ID" value="WBGene00247621"/>
</dbReference>
<name>A0A8R1XRX5_ONCVO</name>
<evidence type="ECO:0000313" key="1">
    <source>
        <dbReference type="EnsemblMetazoa" id="OVOC10812.1"/>
    </source>
</evidence>
<accession>A0A8R1XRX5</accession>
<reference evidence="2" key="1">
    <citation type="submission" date="2013-10" db="EMBL/GenBank/DDBJ databases">
        <title>Genome sequencing of Onchocerca volvulus.</title>
        <authorList>
            <person name="Cotton J."/>
            <person name="Tsai J."/>
            <person name="Stanley E."/>
            <person name="Tracey A."/>
            <person name="Holroyd N."/>
            <person name="Lustigman S."/>
            <person name="Berriman M."/>
        </authorList>
    </citation>
    <scope>NUCLEOTIDE SEQUENCE</scope>
</reference>
<reference evidence="1" key="2">
    <citation type="submission" date="2022-06" db="UniProtKB">
        <authorList>
            <consortium name="EnsemblMetazoa"/>
        </authorList>
    </citation>
    <scope>IDENTIFICATION</scope>
</reference>
<sequence>MSNVSGYYKVDVTAATTTQQHQLVPDQPDRTLI</sequence>
<dbReference type="Proteomes" id="UP000024404">
    <property type="component" value="Unassembled WGS sequence"/>
</dbReference>